<organism evidence="1 2">
    <name type="scientific">Gimesia aquarii</name>
    <dbReference type="NCBI Taxonomy" id="2527964"/>
    <lineage>
        <taxon>Bacteria</taxon>
        <taxon>Pseudomonadati</taxon>
        <taxon>Planctomycetota</taxon>
        <taxon>Planctomycetia</taxon>
        <taxon>Planctomycetales</taxon>
        <taxon>Planctomycetaceae</taxon>
        <taxon>Gimesia</taxon>
    </lineage>
</organism>
<gene>
    <name evidence="1" type="ORF">V202x_01740</name>
</gene>
<dbReference type="OrthoDB" id="290840at2"/>
<evidence type="ECO:0000313" key="1">
    <source>
        <dbReference type="EMBL" id="QDU06831.1"/>
    </source>
</evidence>
<name>A0A517WNJ5_9PLAN</name>
<keyword evidence="2" id="KW-1185">Reference proteome</keyword>
<dbReference type="AlphaFoldDB" id="A0A517WNJ5"/>
<reference evidence="1 2" key="1">
    <citation type="submission" date="2019-03" db="EMBL/GenBank/DDBJ databases">
        <title>Deep-cultivation of Planctomycetes and their phenomic and genomic characterization uncovers novel biology.</title>
        <authorList>
            <person name="Wiegand S."/>
            <person name="Jogler M."/>
            <person name="Boedeker C."/>
            <person name="Pinto D."/>
            <person name="Vollmers J."/>
            <person name="Rivas-Marin E."/>
            <person name="Kohn T."/>
            <person name="Peeters S.H."/>
            <person name="Heuer A."/>
            <person name="Rast P."/>
            <person name="Oberbeckmann S."/>
            <person name="Bunk B."/>
            <person name="Jeske O."/>
            <person name="Meyerdierks A."/>
            <person name="Storesund J.E."/>
            <person name="Kallscheuer N."/>
            <person name="Luecker S."/>
            <person name="Lage O.M."/>
            <person name="Pohl T."/>
            <person name="Merkel B.J."/>
            <person name="Hornburger P."/>
            <person name="Mueller R.-W."/>
            <person name="Bruemmer F."/>
            <person name="Labrenz M."/>
            <person name="Spormann A.M."/>
            <person name="Op den Camp H."/>
            <person name="Overmann J."/>
            <person name="Amann R."/>
            <person name="Jetten M.S.M."/>
            <person name="Mascher T."/>
            <person name="Medema M.H."/>
            <person name="Devos D.P."/>
            <person name="Kaster A.-K."/>
            <person name="Ovreas L."/>
            <person name="Rohde M."/>
            <person name="Galperin M.Y."/>
            <person name="Jogler C."/>
        </authorList>
    </citation>
    <scope>NUCLEOTIDE SEQUENCE [LARGE SCALE GENOMIC DNA]</scope>
    <source>
        <strain evidence="1 2">V202</strain>
    </source>
</reference>
<proteinExistence type="predicted"/>
<dbReference type="RefSeq" id="WP_145170321.1">
    <property type="nucleotide sequence ID" value="NZ_CP037422.1"/>
</dbReference>
<dbReference type="Proteomes" id="UP000318384">
    <property type="component" value="Chromosome"/>
</dbReference>
<dbReference type="EMBL" id="CP037422">
    <property type="protein sequence ID" value="QDU06831.1"/>
    <property type="molecule type" value="Genomic_DNA"/>
</dbReference>
<protein>
    <submittedName>
        <fullName evidence="1">Uncharacterized protein</fullName>
    </submittedName>
</protein>
<accession>A0A517WNJ5</accession>
<sequence>MVAQAYIKDGYTERAFIKGIPGMYEDVHFEYRTLLADQIRGVLHNWDSISAEEKNHRINSVILKQVLSWDLQHDKKMLPKDLETLNRLKINLIDRMFNIIVQLAVSDVEVSSEQLDLDTLLDNPVRPEVKQEEEAKN</sequence>
<evidence type="ECO:0000313" key="2">
    <source>
        <dbReference type="Proteomes" id="UP000318384"/>
    </source>
</evidence>